<dbReference type="PANTHER" id="PTHR33219:SF14">
    <property type="entry name" value="PROTEIN COFACTOR ASSEMBLY OF COMPLEX C SUBUNIT B CCB3, CHLOROPLASTIC-RELATED"/>
    <property type="match status" value="1"/>
</dbReference>
<evidence type="ECO:0000256" key="1">
    <source>
        <dbReference type="SAM" id="Phobius"/>
    </source>
</evidence>
<gene>
    <name evidence="2" type="ORF">METZ01_LOCUS70379</name>
</gene>
<dbReference type="GO" id="GO:0016020">
    <property type="term" value="C:membrane"/>
    <property type="evidence" value="ECO:0007669"/>
    <property type="project" value="InterPro"/>
</dbReference>
<dbReference type="EMBL" id="UINC01004880">
    <property type="protein sequence ID" value="SVA17525.1"/>
    <property type="molecule type" value="Genomic_DNA"/>
</dbReference>
<proteinExistence type="predicted"/>
<keyword evidence="1" id="KW-1133">Transmembrane helix</keyword>
<keyword evidence="1" id="KW-0812">Transmembrane</keyword>
<sequence>MATLVCSLLQLYMLVLIVRVVLSWFPISPDGSVATVAGFLYLVTDPVLGPLRRVLPPLRMGAMALDLSPIVAFFGISILMGVLCS</sequence>
<keyword evidence="1" id="KW-0472">Membrane</keyword>
<dbReference type="Pfam" id="PF02325">
    <property type="entry name" value="CCB3_YggT"/>
    <property type="match status" value="1"/>
</dbReference>
<protein>
    <recommendedName>
        <fullName evidence="3">YggT family protein</fullName>
    </recommendedName>
</protein>
<name>A0A381TN93_9ZZZZ</name>
<evidence type="ECO:0008006" key="3">
    <source>
        <dbReference type="Google" id="ProtNLM"/>
    </source>
</evidence>
<accession>A0A381TN93</accession>
<feature type="transmembrane region" description="Helical" evidence="1">
    <location>
        <begin position="63"/>
        <end position="83"/>
    </location>
</feature>
<reference evidence="2" key="1">
    <citation type="submission" date="2018-05" db="EMBL/GenBank/DDBJ databases">
        <authorList>
            <person name="Lanie J.A."/>
            <person name="Ng W.-L."/>
            <person name="Kazmierczak K.M."/>
            <person name="Andrzejewski T.M."/>
            <person name="Davidsen T.M."/>
            <person name="Wayne K.J."/>
            <person name="Tettelin H."/>
            <person name="Glass J.I."/>
            <person name="Rusch D."/>
            <person name="Podicherti R."/>
            <person name="Tsui H.-C.T."/>
            <person name="Winkler M.E."/>
        </authorList>
    </citation>
    <scope>NUCLEOTIDE SEQUENCE</scope>
</reference>
<evidence type="ECO:0000313" key="2">
    <source>
        <dbReference type="EMBL" id="SVA17525.1"/>
    </source>
</evidence>
<dbReference type="AlphaFoldDB" id="A0A381TN93"/>
<dbReference type="InterPro" id="IPR003425">
    <property type="entry name" value="CCB3/YggT"/>
</dbReference>
<organism evidence="2">
    <name type="scientific">marine metagenome</name>
    <dbReference type="NCBI Taxonomy" id="408172"/>
    <lineage>
        <taxon>unclassified sequences</taxon>
        <taxon>metagenomes</taxon>
        <taxon>ecological metagenomes</taxon>
    </lineage>
</organism>
<dbReference type="PANTHER" id="PTHR33219">
    <property type="entry name" value="YLMG HOMOLOG PROTEIN 2, CHLOROPLASTIC"/>
    <property type="match status" value="1"/>
</dbReference>